<dbReference type="Proteomes" id="UP000541426">
    <property type="component" value="Unassembled WGS sequence"/>
</dbReference>
<keyword evidence="3" id="KW-0804">Transcription</keyword>
<dbReference type="PANTHER" id="PTHR47894">
    <property type="entry name" value="HTH-TYPE TRANSCRIPTIONAL REGULATOR GADX"/>
    <property type="match status" value="1"/>
</dbReference>
<dbReference type="SMART" id="SM00342">
    <property type="entry name" value="HTH_ARAC"/>
    <property type="match status" value="1"/>
</dbReference>
<dbReference type="GO" id="GO:0005829">
    <property type="term" value="C:cytosol"/>
    <property type="evidence" value="ECO:0007669"/>
    <property type="project" value="TreeGrafter"/>
</dbReference>
<dbReference type="RefSeq" id="WP_183969673.1">
    <property type="nucleotide sequence ID" value="NZ_BAABBZ010000054.1"/>
</dbReference>
<dbReference type="GO" id="GO:0003700">
    <property type="term" value="F:DNA-binding transcription factor activity"/>
    <property type="evidence" value="ECO:0007669"/>
    <property type="project" value="InterPro"/>
</dbReference>
<dbReference type="PANTHER" id="PTHR47894:SF4">
    <property type="entry name" value="HTH-TYPE TRANSCRIPTIONAL REGULATOR GADX"/>
    <property type="match status" value="1"/>
</dbReference>
<dbReference type="SUPFAM" id="SSF46689">
    <property type="entry name" value="Homeodomain-like"/>
    <property type="match status" value="1"/>
</dbReference>
<organism evidence="5 6">
    <name type="scientific">Sagittula marina</name>
    <dbReference type="NCBI Taxonomy" id="943940"/>
    <lineage>
        <taxon>Bacteria</taxon>
        <taxon>Pseudomonadati</taxon>
        <taxon>Pseudomonadota</taxon>
        <taxon>Alphaproteobacteria</taxon>
        <taxon>Rhodobacterales</taxon>
        <taxon>Roseobacteraceae</taxon>
        <taxon>Sagittula</taxon>
    </lineage>
</organism>
<proteinExistence type="predicted"/>
<keyword evidence="1" id="KW-0805">Transcription regulation</keyword>
<gene>
    <name evidence="5" type="ORF">GGQ68_004465</name>
</gene>
<evidence type="ECO:0000256" key="2">
    <source>
        <dbReference type="ARBA" id="ARBA00023125"/>
    </source>
</evidence>
<dbReference type="PROSITE" id="PS00041">
    <property type="entry name" value="HTH_ARAC_FAMILY_1"/>
    <property type="match status" value="1"/>
</dbReference>
<dbReference type="InterPro" id="IPR018060">
    <property type="entry name" value="HTH_AraC"/>
</dbReference>
<dbReference type="InterPro" id="IPR018062">
    <property type="entry name" value="HTH_AraC-typ_CS"/>
</dbReference>
<keyword evidence="6" id="KW-1185">Reference proteome</keyword>
<keyword evidence="2 5" id="KW-0238">DNA-binding</keyword>
<feature type="domain" description="HTH araC/xylS-type" evidence="4">
    <location>
        <begin position="224"/>
        <end position="322"/>
    </location>
</feature>
<sequence>MAVDWIIDSPFKAFSDVIPDAVVGSMADIGMVRLTDFVSVLQRARSMTLDGSLFWNVGAQYDLANLGPAGQAILAAPTLGDSLMALQRVFPLIQSGALLSVVPQGSVVEVTYRVLDPNIWPRQADAELTMGLIFGIVRHYLPDVASIMDLRFEHAPDAAGERLKRQLGCPVASNEICNTMFLPLSALDSRAEPAAAQNGQISGDMETSLSEALRGLRASQSTADRCRTEILSRLGREPLDQADIATELKLSDRSLRLQLQSERTSYRRVVDKCRAETSTLLLQKTDLPLAEIAWRLGYSEHSAFTRAARRWFGMTPEAIRLQA</sequence>
<dbReference type="InterPro" id="IPR032687">
    <property type="entry name" value="AraC-type_N"/>
</dbReference>
<evidence type="ECO:0000256" key="3">
    <source>
        <dbReference type="ARBA" id="ARBA00023163"/>
    </source>
</evidence>
<evidence type="ECO:0000313" key="6">
    <source>
        <dbReference type="Proteomes" id="UP000541426"/>
    </source>
</evidence>
<dbReference type="InterPro" id="IPR009057">
    <property type="entry name" value="Homeodomain-like_sf"/>
</dbReference>
<dbReference type="PROSITE" id="PS01124">
    <property type="entry name" value="HTH_ARAC_FAMILY_2"/>
    <property type="match status" value="1"/>
</dbReference>
<reference evidence="5 6" key="1">
    <citation type="submission" date="2020-08" db="EMBL/GenBank/DDBJ databases">
        <title>Genomic Encyclopedia of Type Strains, Phase IV (KMG-IV): sequencing the most valuable type-strain genomes for metagenomic binning, comparative biology and taxonomic classification.</title>
        <authorList>
            <person name="Goeker M."/>
        </authorList>
    </citation>
    <scope>NUCLEOTIDE SEQUENCE [LARGE SCALE GENOMIC DNA]</scope>
    <source>
        <strain evidence="5 6">DSM 102235</strain>
    </source>
</reference>
<evidence type="ECO:0000259" key="4">
    <source>
        <dbReference type="PROSITE" id="PS01124"/>
    </source>
</evidence>
<evidence type="ECO:0000256" key="1">
    <source>
        <dbReference type="ARBA" id="ARBA00023015"/>
    </source>
</evidence>
<protein>
    <submittedName>
        <fullName evidence="5">AraC-like DNA-binding protein</fullName>
    </submittedName>
</protein>
<evidence type="ECO:0000313" key="5">
    <source>
        <dbReference type="EMBL" id="MBB3988109.1"/>
    </source>
</evidence>
<dbReference type="EMBL" id="JACIEJ010000015">
    <property type="protein sequence ID" value="MBB3988109.1"/>
    <property type="molecule type" value="Genomic_DNA"/>
</dbReference>
<comment type="caution">
    <text evidence="5">The sequence shown here is derived from an EMBL/GenBank/DDBJ whole genome shotgun (WGS) entry which is preliminary data.</text>
</comment>
<accession>A0A7W6DZD4</accession>
<dbReference type="AlphaFoldDB" id="A0A7W6DZD4"/>
<dbReference type="GO" id="GO:0000976">
    <property type="term" value="F:transcription cis-regulatory region binding"/>
    <property type="evidence" value="ECO:0007669"/>
    <property type="project" value="TreeGrafter"/>
</dbReference>
<dbReference type="Pfam" id="PF12833">
    <property type="entry name" value="HTH_18"/>
    <property type="match status" value="1"/>
</dbReference>
<dbReference type="Pfam" id="PF12625">
    <property type="entry name" value="Arabinose_bd"/>
    <property type="match status" value="1"/>
</dbReference>
<dbReference type="Gene3D" id="1.10.10.60">
    <property type="entry name" value="Homeodomain-like"/>
    <property type="match status" value="1"/>
</dbReference>
<name>A0A7W6DZD4_9RHOB</name>